<reference evidence="1 2" key="1">
    <citation type="submission" date="2019-01" db="EMBL/GenBank/DDBJ databases">
        <title>Sinorhodobacter populi sp. nov. isolated from the symptomatic bark tissue of Populus euramericana canker.</title>
        <authorList>
            <person name="Xu G."/>
        </authorList>
    </citation>
    <scope>NUCLEOTIDE SEQUENCE [LARGE SCALE GENOMIC DNA]</scope>
    <source>
        <strain evidence="1 2">D19-10-3-21</strain>
    </source>
</reference>
<proteinExistence type="predicted"/>
<sequence length="226" mass="25318">MSYAKTITHCMSLQALSSKPQTMPEGNRLLDHFSVAALARCIVDSGIMTLYLSEPSLTLPQWDLRRHILFLHDLTNRKRFLTSLVKAQGGGPKPPFFENYDEIKRGLLSVIDSRCNELHIPPDRRDEYKKGQTVFLDGVRGAVREAGIDVNTFDFLHSYFSNHVHSHPVSLLRADEQRISFESPSPFQLGLCATALGAATDYLTAVNERVEAFTGEMSRDPVGPLE</sequence>
<dbReference type="AlphaFoldDB" id="A0A443KB85"/>
<comment type="caution">
    <text evidence="1">The sequence shown here is derived from an EMBL/GenBank/DDBJ whole genome shotgun (WGS) entry which is preliminary data.</text>
</comment>
<organism evidence="1 2">
    <name type="scientific">Paenirhodobacter populi</name>
    <dbReference type="NCBI Taxonomy" id="2306993"/>
    <lineage>
        <taxon>Bacteria</taxon>
        <taxon>Pseudomonadati</taxon>
        <taxon>Pseudomonadota</taxon>
        <taxon>Alphaproteobacteria</taxon>
        <taxon>Rhodobacterales</taxon>
        <taxon>Rhodobacter group</taxon>
        <taxon>Paenirhodobacter</taxon>
    </lineage>
</organism>
<accession>A0A443KB85</accession>
<dbReference type="Proteomes" id="UP000285295">
    <property type="component" value="Unassembled WGS sequence"/>
</dbReference>
<gene>
    <name evidence="1" type="ORF">D2T31_08335</name>
</gene>
<reference evidence="1 2" key="2">
    <citation type="submission" date="2019-01" db="EMBL/GenBank/DDBJ databases">
        <authorList>
            <person name="Li Y."/>
        </authorList>
    </citation>
    <scope>NUCLEOTIDE SEQUENCE [LARGE SCALE GENOMIC DNA]</scope>
    <source>
        <strain evidence="1 2">D19-10-3-21</strain>
    </source>
</reference>
<dbReference type="EMBL" id="SAUX01000009">
    <property type="protein sequence ID" value="RWR29903.1"/>
    <property type="molecule type" value="Genomic_DNA"/>
</dbReference>
<evidence type="ECO:0000313" key="1">
    <source>
        <dbReference type="EMBL" id="RWR29903.1"/>
    </source>
</evidence>
<protein>
    <submittedName>
        <fullName evidence="1">Uncharacterized protein</fullName>
    </submittedName>
</protein>
<name>A0A443KB85_9RHOB</name>
<evidence type="ECO:0000313" key="2">
    <source>
        <dbReference type="Proteomes" id="UP000285295"/>
    </source>
</evidence>